<dbReference type="InterPro" id="IPR029058">
    <property type="entry name" value="AB_hydrolase_fold"/>
</dbReference>
<evidence type="ECO:0000256" key="2">
    <source>
        <dbReference type="SAM" id="MobiDB-lite"/>
    </source>
</evidence>
<gene>
    <name evidence="4" type="ORF">SAMN02787118_10969</name>
</gene>
<dbReference type="InterPro" id="IPR001753">
    <property type="entry name" value="Enoyl-CoA_hydra/iso"/>
</dbReference>
<dbReference type="Proteomes" id="UP000181942">
    <property type="component" value="Unassembled WGS sequence"/>
</dbReference>
<dbReference type="EMBL" id="FONR01000009">
    <property type="protein sequence ID" value="SFF58843.1"/>
    <property type="molecule type" value="Genomic_DNA"/>
</dbReference>
<reference evidence="4 5" key="1">
    <citation type="submission" date="2016-10" db="EMBL/GenBank/DDBJ databases">
        <authorList>
            <person name="de Groot N.N."/>
        </authorList>
    </citation>
    <scope>NUCLEOTIDE SEQUENCE [LARGE SCALE GENOMIC DNA]</scope>
    <source>
        <strain evidence="4 5">OK461</strain>
    </source>
</reference>
<dbReference type="PANTHER" id="PTHR43802:SF1">
    <property type="entry name" value="IP11341P-RELATED"/>
    <property type="match status" value="1"/>
</dbReference>
<dbReference type="GO" id="GO:0003824">
    <property type="term" value="F:catalytic activity"/>
    <property type="evidence" value="ECO:0007669"/>
    <property type="project" value="UniProtKB-ARBA"/>
</dbReference>
<dbReference type="InterPro" id="IPR029045">
    <property type="entry name" value="ClpP/crotonase-like_dom_sf"/>
</dbReference>
<accession>A0A1I2JXF9</accession>
<dbReference type="Gene3D" id="3.40.50.1820">
    <property type="entry name" value="alpha/beta hydrolase"/>
    <property type="match status" value="1"/>
</dbReference>
<organism evidence="4 5">
    <name type="scientific">Streptomyces mirabilis</name>
    <dbReference type="NCBI Taxonomy" id="68239"/>
    <lineage>
        <taxon>Bacteria</taxon>
        <taxon>Bacillati</taxon>
        <taxon>Actinomycetota</taxon>
        <taxon>Actinomycetes</taxon>
        <taxon>Kitasatosporales</taxon>
        <taxon>Streptomycetaceae</taxon>
        <taxon>Streptomyces</taxon>
    </lineage>
</organism>
<sequence length="331" mass="35013">MAGREPVVLVDVEERIATVTLNRPEARNALSREVTFALWDAVTAAGKAPDVDAVILTGADPAFCAGVDLKEVSGESPPTAVPRAPGQGPERDANGLFRFLPVIGKPVIGAVNGVAVTGGLEVALQCTFLVASRRARFADTHARLGVMPGGGATVLLAQAVGHRRAVEMSLTGNFLTAEEALGLGLVNHVVPHEELLPFTRGLAADIVNNDQRGVRRLLRHYRQIAGAATLDEAHLIEGCMAETWQPGTSEVAARRADVTARGRTQARSWREGTDGMTAYVVDTTGGKVRGVEIDEGVLAWRGIPYAAPPVGPSRLRPPRRAEPWSGGARRG</sequence>
<dbReference type="Pfam" id="PF00135">
    <property type="entry name" value="COesterase"/>
    <property type="match status" value="1"/>
</dbReference>
<dbReference type="InterPro" id="IPR002018">
    <property type="entry name" value="CarbesteraseB"/>
</dbReference>
<proteinExistence type="inferred from homology"/>
<name>A0A1I2JXF9_9ACTN</name>
<dbReference type="PANTHER" id="PTHR43802">
    <property type="entry name" value="ENOYL-COA HYDRATASE"/>
    <property type="match status" value="1"/>
</dbReference>
<dbReference type="SUPFAM" id="SSF53474">
    <property type="entry name" value="alpha/beta-Hydrolases"/>
    <property type="match status" value="1"/>
</dbReference>
<evidence type="ECO:0000313" key="4">
    <source>
        <dbReference type="EMBL" id="SFF58843.1"/>
    </source>
</evidence>
<protein>
    <submittedName>
        <fullName evidence="4">Enoyl-CoA hydratase</fullName>
    </submittedName>
</protein>
<dbReference type="CDD" id="cd06558">
    <property type="entry name" value="crotonase-like"/>
    <property type="match status" value="1"/>
</dbReference>
<dbReference type="SUPFAM" id="SSF52096">
    <property type="entry name" value="ClpP/crotonase"/>
    <property type="match status" value="1"/>
</dbReference>
<evidence type="ECO:0000313" key="5">
    <source>
        <dbReference type="Proteomes" id="UP000181942"/>
    </source>
</evidence>
<feature type="domain" description="Carboxylesterase type B" evidence="3">
    <location>
        <begin position="280"/>
        <end position="326"/>
    </location>
</feature>
<dbReference type="Gene3D" id="3.90.226.10">
    <property type="entry name" value="2-enoyl-CoA Hydratase, Chain A, domain 1"/>
    <property type="match status" value="1"/>
</dbReference>
<evidence type="ECO:0000259" key="3">
    <source>
        <dbReference type="Pfam" id="PF00135"/>
    </source>
</evidence>
<dbReference type="Pfam" id="PF00378">
    <property type="entry name" value="ECH_1"/>
    <property type="match status" value="1"/>
</dbReference>
<comment type="similarity">
    <text evidence="1">Belongs to the enoyl-CoA hydratase/isomerase family.</text>
</comment>
<feature type="region of interest" description="Disordered" evidence="2">
    <location>
        <begin position="308"/>
        <end position="331"/>
    </location>
</feature>
<evidence type="ECO:0000256" key="1">
    <source>
        <dbReference type="ARBA" id="ARBA00005254"/>
    </source>
</evidence>
<dbReference type="AlphaFoldDB" id="A0A1I2JXF9"/>
<dbReference type="RefSeq" id="WP_079174165.1">
    <property type="nucleotide sequence ID" value="NZ_FONR01000009.1"/>
</dbReference>
<dbReference type="NCBIfam" id="NF004840">
    <property type="entry name" value="PRK06190.1"/>
    <property type="match status" value="1"/>
</dbReference>